<dbReference type="EMBL" id="MIGC01009102">
    <property type="protein sequence ID" value="PHJ15213.1"/>
    <property type="molecule type" value="Genomic_DNA"/>
</dbReference>
<accession>A0A2C6KFP9</accession>
<feature type="non-terminal residue" evidence="1">
    <location>
        <position position="49"/>
    </location>
</feature>
<keyword evidence="2" id="KW-1185">Reference proteome</keyword>
<dbReference type="RefSeq" id="XP_067916947.1">
    <property type="nucleotide sequence ID" value="XM_068071077.1"/>
</dbReference>
<sequence length="49" mass="5988">HLYPPDQIRCFCFVFSHNQPRRVFFLMLWVGPEHDAPTWSSLDPLRPFW</sequence>
<reference evidence="1 2" key="1">
    <citation type="journal article" date="2017" name="Int. J. Parasitol.">
        <title>The genome of the protozoan parasite Cystoisospora suis and a reverse vaccinology approach to identify vaccine candidates.</title>
        <authorList>
            <person name="Palmieri N."/>
            <person name="Shrestha A."/>
            <person name="Ruttkowski B."/>
            <person name="Beck T."/>
            <person name="Vogl C."/>
            <person name="Tomley F."/>
            <person name="Blake D.P."/>
            <person name="Joachim A."/>
        </authorList>
    </citation>
    <scope>NUCLEOTIDE SEQUENCE [LARGE SCALE GENOMIC DNA]</scope>
    <source>
        <strain evidence="1 2">Wien I</strain>
    </source>
</reference>
<dbReference type="GeneID" id="94434288"/>
<evidence type="ECO:0000313" key="1">
    <source>
        <dbReference type="EMBL" id="PHJ15213.1"/>
    </source>
</evidence>
<dbReference type="Proteomes" id="UP000221165">
    <property type="component" value="Unassembled WGS sequence"/>
</dbReference>
<evidence type="ECO:0000313" key="2">
    <source>
        <dbReference type="Proteomes" id="UP000221165"/>
    </source>
</evidence>
<protein>
    <submittedName>
        <fullName evidence="1">Uncharacterized protein</fullName>
    </submittedName>
</protein>
<dbReference type="AlphaFoldDB" id="A0A2C6KFP9"/>
<name>A0A2C6KFP9_9APIC</name>
<proteinExistence type="predicted"/>
<organism evidence="1 2">
    <name type="scientific">Cystoisospora suis</name>
    <dbReference type="NCBI Taxonomy" id="483139"/>
    <lineage>
        <taxon>Eukaryota</taxon>
        <taxon>Sar</taxon>
        <taxon>Alveolata</taxon>
        <taxon>Apicomplexa</taxon>
        <taxon>Conoidasida</taxon>
        <taxon>Coccidia</taxon>
        <taxon>Eucoccidiorida</taxon>
        <taxon>Eimeriorina</taxon>
        <taxon>Sarcocystidae</taxon>
        <taxon>Cystoisospora</taxon>
    </lineage>
</organism>
<comment type="caution">
    <text evidence="1">The sequence shown here is derived from an EMBL/GenBank/DDBJ whole genome shotgun (WGS) entry which is preliminary data.</text>
</comment>
<feature type="non-terminal residue" evidence="1">
    <location>
        <position position="1"/>
    </location>
</feature>
<gene>
    <name evidence="1" type="ORF">CSUI_010976</name>
</gene>
<dbReference type="VEuPathDB" id="ToxoDB:CSUI_010976"/>